<proteinExistence type="predicted"/>
<dbReference type="AlphaFoldDB" id="A0A2N3QYX9"/>
<comment type="caution">
    <text evidence="1">The sequence shown here is derived from an EMBL/GenBank/DDBJ whole genome shotgun (WGS) entry which is preliminary data.</text>
</comment>
<evidence type="ECO:0000313" key="2">
    <source>
        <dbReference type="Proteomes" id="UP000233783"/>
    </source>
</evidence>
<evidence type="ECO:0000313" key="1">
    <source>
        <dbReference type="EMBL" id="PKU98438.1"/>
    </source>
</evidence>
<dbReference type="Proteomes" id="UP000233783">
    <property type="component" value="Unassembled WGS sequence"/>
</dbReference>
<sequence length="182" mass="20524">MIRVDGYAQEEMDDETAVFTLTAGILGRLYLSGFINRMGERRLTLVRDAVALHRRVLDEQGHLMPWWPDDLPDFNGPWLAYGLRHNHAIAEAVYPDVAALMDGNEHVEYLAVWRRGGVDSMYLQLGHGAHVRQVFPDPGQPGHAPGARPWTVEHVDPDTVRLTVSDSERPSARIFAVSYDVR</sequence>
<dbReference type="EMBL" id="PCHB01000003">
    <property type="protein sequence ID" value="PKU98438.1"/>
    <property type="molecule type" value="Genomic_DNA"/>
</dbReference>
<gene>
    <name evidence="1" type="ORF">CQR56_0208</name>
</gene>
<name>A0A2N3QYX9_9BIFI</name>
<accession>A0A2N3QYX9</accession>
<organism evidence="1 2">
    <name type="scientific">Bifidobacterium pseudolongum subsp. globosum</name>
    <dbReference type="NCBI Taxonomy" id="1690"/>
    <lineage>
        <taxon>Bacteria</taxon>
        <taxon>Bacillati</taxon>
        <taxon>Actinomycetota</taxon>
        <taxon>Actinomycetes</taxon>
        <taxon>Bifidobacteriales</taxon>
        <taxon>Bifidobacteriaceae</taxon>
        <taxon>Bifidobacterium</taxon>
    </lineage>
</organism>
<reference evidence="1 2" key="1">
    <citation type="submission" date="2017-10" db="EMBL/GenBank/DDBJ databases">
        <title>Bifidobacterium genomics.</title>
        <authorList>
            <person name="Lugli G.A."/>
            <person name="Milani C."/>
            <person name="Mancabelli L."/>
        </authorList>
    </citation>
    <scope>NUCLEOTIDE SEQUENCE [LARGE SCALE GENOMIC DNA]</scope>
    <source>
        <strain evidence="1 2">1744B</strain>
    </source>
</reference>
<protein>
    <submittedName>
        <fullName evidence="1">Alpha-galactosidase</fullName>
    </submittedName>
</protein>